<dbReference type="AlphaFoldDB" id="A0A3B7MTG8"/>
<dbReference type="PROSITE" id="PS51257">
    <property type="entry name" value="PROKAR_LIPOPROTEIN"/>
    <property type="match status" value="1"/>
</dbReference>
<evidence type="ECO:0008006" key="4">
    <source>
        <dbReference type="Google" id="ProtNLM"/>
    </source>
</evidence>
<organism evidence="2 3">
    <name type="scientific">Paraflavitalea soli</name>
    <dbReference type="NCBI Taxonomy" id="2315862"/>
    <lineage>
        <taxon>Bacteria</taxon>
        <taxon>Pseudomonadati</taxon>
        <taxon>Bacteroidota</taxon>
        <taxon>Chitinophagia</taxon>
        <taxon>Chitinophagales</taxon>
        <taxon>Chitinophagaceae</taxon>
        <taxon>Paraflavitalea</taxon>
    </lineage>
</organism>
<name>A0A3B7MTG8_9BACT</name>
<feature type="signal peptide" evidence="1">
    <location>
        <begin position="1"/>
        <end position="22"/>
    </location>
</feature>
<feature type="chain" id="PRO_5017576066" description="CHRD domain-containing protein" evidence="1">
    <location>
        <begin position="23"/>
        <end position="138"/>
    </location>
</feature>
<gene>
    <name evidence="2" type="ORF">D3H65_22290</name>
</gene>
<evidence type="ECO:0000313" key="2">
    <source>
        <dbReference type="EMBL" id="AXY76559.1"/>
    </source>
</evidence>
<dbReference type="OrthoDB" id="674463at2"/>
<protein>
    <recommendedName>
        <fullName evidence="4">CHRD domain-containing protein</fullName>
    </recommendedName>
</protein>
<keyword evidence="1" id="KW-0732">Signal</keyword>
<reference evidence="2 3" key="1">
    <citation type="submission" date="2018-09" db="EMBL/GenBank/DDBJ databases">
        <title>Genome sequencing of strain 6GH32-13.</title>
        <authorList>
            <person name="Weon H.-Y."/>
            <person name="Heo J."/>
            <person name="Kwon S.-W."/>
        </authorList>
    </citation>
    <scope>NUCLEOTIDE SEQUENCE [LARGE SCALE GENOMIC DNA]</scope>
    <source>
        <strain evidence="2 3">5GH32-13</strain>
    </source>
</reference>
<dbReference type="KEGG" id="pseg:D3H65_22290"/>
<evidence type="ECO:0000313" key="3">
    <source>
        <dbReference type="Proteomes" id="UP000263900"/>
    </source>
</evidence>
<accession>A0A3B7MTG8</accession>
<keyword evidence="3" id="KW-1185">Reference proteome</keyword>
<evidence type="ECO:0000256" key="1">
    <source>
        <dbReference type="SAM" id="SignalP"/>
    </source>
</evidence>
<dbReference type="Proteomes" id="UP000263900">
    <property type="component" value="Chromosome"/>
</dbReference>
<dbReference type="RefSeq" id="WP_119052436.1">
    <property type="nucleotide sequence ID" value="NZ_CP032157.1"/>
</dbReference>
<proteinExistence type="predicted"/>
<dbReference type="EMBL" id="CP032157">
    <property type="protein sequence ID" value="AXY76559.1"/>
    <property type="molecule type" value="Genomic_DNA"/>
</dbReference>
<sequence length="138" mass="14127">MKKIVLLSLTTLFFLATISSCKKGGGGGNNNCSETAMTVSTTPANGSTEPAGPGPNFALQVNISASLPTAGVTIEVSAAPEAGGTAFFTQTLPDVKTAISNFSITNTPSATPSIVKITITSKSCASNKWTGSYRYSRK</sequence>